<evidence type="ECO:0000256" key="2">
    <source>
        <dbReference type="ARBA" id="ARBA00010139"/>
    </source>
</evidence>
<keyword evidence="4" id="KW-0274">FAD</keyword>
<evidence type="ECO:0000256" key="4">
    <source>
        <dbReference type="ARBA" id="ARBA00022827"/>
    </source>
</evidence>
<name>A0A5N7B0M1_9EURO</name>
<evidence type="ECO:0000256" key="1">
    <source>
        <dbReference type="ARBA" id="ARBA00001974"/>
    </source>
</evidence>
<reference evidence="6 7" key="1">
    <citation type="submission" date="2019-04" db="EMBL/GenBank/DDBJ databases">
        <title>Friends and foes A comparative genomics studyof 23 Aspergillus species from section Flavi.</title>
        <authorList>
            <consortium name="DOE Joint Genome Institute"/>
            <person name="Kjaerbolling I."/>
            <person name="Vesth T."/>
            <person name="Frisvad J.C."/>
            <person name="Nybo J.L."/>
            <person name="Theobald S."/>
            <person name="Kildgaard S."/>
            <person name="Isbrandt T."/>
            <person name="Kuo A."/>
            <person name="Sato A."/>
            <person name="Lyhne E.K."/>
            <person name="Kogle M.E."/>
            <person name="Wiebenga A."/>
            <person name="Kun R.S."/>
            <person name="Lubbers R.J."/>
            <person name="Makela M.R."/>
            <person name="Barry K."/>
            <person name="Chovatia M."/>
            <person name="Clum A."/>
            <person name="Daum C."/>
            <person name="Haridas S."/>
            <person name="He G."/>
            <person name="LaButti K."/>
            <person name="Lipzen A."/>
            <person name="Mondo S."/>
            <person name="Riley R."/>
            <person name="Salamov A."/>
            <person name="Simmons B.A."/>
            <person name="Magnuson J.K."/>
            <person name="Henrissat B."/>
            <person name="Mortensen U.H."/>
            <person name="Larsen T.O."/>
            <person name="Devries R.P."/>
            <person name="Grigoriev I.V."/>
            <person name="Machida M."/>
            <person name="Baker S.E."/>
            <person name="Andersen M.R."/>
        </authorList>
    </citation>
    <scope>NUCLEOTIDE SEQUENCE [LARGE SCALE GENOMIC DNA]</scope>
    <source>
        <strain evidence="6 7">IBT 29228</strain>
    </source>
</reference>
<accession>A0A5N7B0M1</accession>
<keyword evidence="3" id="KW-0285">Flavoprotein</keyword>
<evidence type="ECO:0000313" key="7">
    <source>
        <dbReference type="Proteomes" id="UP000326198"/>
    </source>
</evidence>
<proteinExistence type="inferred from homology"/>
<dbReference type="InterPro" id="IPR051209">
    <property type="entry name" value="FAD-bind_Monooxygenase_sf"/>
</dbReference>
<protein>
    <recommendedName>
        <fullName evidence="8">FAD/NAD(P)-binding domain-containing protein</fullName>
    </recommendedName>
</protein>
<dbReference type="InterPro" id="IPR036188">
    <property type="entry name" value="FAD/NAD-bd_sf"/>
</dbReference>
<comment type="similarity">
    <text evidence="2">Belongs to the FAD-binding monooxygenase family.</text>
</comment>
<dbReference type="PANTHER" id="PTHR42877">
    <property type="entry name" value="L-ORNITHINE N(5)-MONOOXYGENASE-RELATED"/>
    <property type="match status" value="1"/>
</dbReference>
<dbReference type="Proteomes" id="UP000326198">
    <property type="component" value="Unassembled WGS sequence"/>
</dbReference>
<dbReference type="InterPro" id="IPR020946">
    <property type="entry name" value="Flavin_mOase-like"/>
</dbReference>
<sequence>MSSAEIYFRPLSNSPDDYTPKSLASSWTTDITVPSVEETTDRPKADGPLNYGSPFISERAIDQSRPLKVVYIGAGISGIIAAIRFMQAVPTLDLVIYEKNPELGGTWYENRYPGCACGKTPVPWHYGYLLTHVDVPSHAYQLSFESWTGWSSFFSGSDEILEYWQRVAKKYDVRKYIKFEKRCTGARWNEALGKWFVQMLDLQTGQTFEDSADVLMTGTGQLNEWKWPSIPGLHSFKGKLLHSACWDETYDLEGRNVAVVGGGSSGIQIVPAILDKVNSMDHYIRGKMWICSQLGGEQLAERTGHKGGNFRFTEEEKQTWREDPAAYIRYRKDIEFQMQTFHGKSQRGSKMQIAAQAEYKADMEHRLKPKPELLEQLLPTFPPLCKRLAPGPGYLEALTSPKVNVVTSGITHVDETGIIADGEHRPVDVIVCATGFETSPGSGFPIIGRQGVNLRQRYAECPETYLGLCTDGFPNFFQSLGPNSFQGAGNLLIMIEQTHLYVSEILARMAYDNIGLVEPKRSQVDNFTRYTEKYFERTVYSAECASWYKSSPPGTSPQAQQRGRVTALWPGSSLHAIRALKRVRWEDFELSPYDGNDFGWFGNGWTVAEKAPRIDDGITPYLEHTGFVDDVQLKDEDRSIY</sequence>
<dbReference type="PRINTS" id="PR00368">
    <property type="entry name" value="FADPNR"/>
</dbReference>
<dbReference type="SUPFAM" id="SSF51905">
    <property type="entry name" value="FAD/NAD(P)-binding domain"/>
    <property type="match status" value="3"/>
</dbReference>
<evidence type="ECO:0008006" key="8">
    <source>
        <dbReference type="Google" id="ProtNLM"/>
    </source>
</evidence>
<keyword evidence="5" id="KW-0560">Oxidoreductase</keyword>
<dbReference type="GO" id="GO:0050660">
    <property type="term" value="F:flavin adenine dinucleotide binding"/>
    <property type="evidence" value="ECO:0007669"/>
    <property type="project" value="InterPro"/>
</dbReference>
<evidence type="ECO:0000256" key="3">
    <source>
        <dbReference type="ARBA" id="ARBA00022630"/>
    </source>
</evidence>
<organism evidence="6 7">
    <name type="scientific">Aspergillus bertholletiae</name>
    <dbReference type="NCBI Taxonomy" id="1226010"/>
    <lineage>
        <taxon>Eukaryota</taxon>
        <taxon>Fungi</taxon>
        <taxon>Dikarya</taxon>
        <taxon>Ascomycota</taxon>
        <taxon>Pezizomycotina</taxon>
        <taxon>Eurotiomycetes</taxon>
        <taxon>Eurotiomycetidae</taxon>
        <taxon>Eurotiales</taxon>
        <taxon>Aspergillaceae</taxon>
        <taxon>Aspergillus</taxon>
        <taxon>Aspergillus subgen. Circumdati</taxon>
    </lineage>
</organism>
<dbReference type="GO" id="GO:0050661">
    <property type="term" value="F:NADP binding"/>
    <property type="evidence" value="ECO:0007669"/>
    <property type="project" value="InterPro"/>
</dbReference>
<gene>
    <name evidence="6" type="ORF">BDV26DRAFT_300067</name>
</gene>
<dbReference type="EMBL" id="ML736278">
    <property type="protein sequence ID" value="KAE8374678.1"/>
    <property type="molecule type" value="Genomic_DNA"/>
</dbReference>
<dbReference type="AlphaFoldDB" id="A0A5N7B0M1"/>
<evidence type="ECO:0000256" key="5">
    <source>
        <dbReference type="ARBA" id="ARBA00023002"/>
    </source>
</evidence>
<keyword evidence="7" id="KW-1185">Reference proteome</keyword>
<comment type="cofactor">
    <cofactor evidence="1">
        <name>FAD</name>
        <dbReference type="ChEBI" id="CHEBI:57692"/>
    </cofactor>
</comment>
<dbReference type="PANTHER" id="PTHR42877:SF7">
    <property type="entry name" value="FLAVIN-BINDING MONOOXYGENASE-RELATED"/>
    <property type="match status" value="1"/>
</dbReference>
<dbReference type="OrthoDB" id="74360at2759"/>
<dbReference type="Pfam" id="PF00743">
    <property type="entry name" value="FMO-like"/>
    <property type="match status" value="1"/>
</dbReference>
<dbReference type="GO" id="GO:0004499">
    <property type="term" value="F:N,N-dimethylaniline monooxygenase activity"/>
    <property type="evidence" value="ECO:0007669"/>
    <property type="project" value="InterPro"/>
</dbReference>
<evidence type="ECO:0000313" key="6">
    <source>
        <dbReference type="EMBL" id="KAE8374678.1"/>
    </source>
</evidence>
<dbReference type="Gene3D" id="3.50.50.60">
    <property type="entry name" value="FAD/NAD(P)-binding domain"/>
    <property type="match status" value="2"/>
</dbReference>